<evidence type="ECO:0000313" key="5">
    <source>
        <dbReference type="EMBL" id="CEP64804.1"/>
    </source>
</evidence>
<evidence type="ECO:0000256" key="1">
    <source>
        <dbReference type="ARBA" id="ARBA00022707"/>
    </source>
</evidence>
<gene>
    <name evidence="5" type="ORF">LALA0_S13e03378g</name>
</gene>
<name>A0A0C7NEM4_9SACH</name>
<keyword evidence="3" id="KW-0449">Lipoprotein</keyword>
<dbReference type="InterPro" id="IPR031632">
    <property type="entry name" value="SVIP"/>
</dbReference>
<dbReference type="AlphaFoldDB" id="A0A0C7NEM4"/>
<dbReference type="Proteomes" id="UP000054304">
    <property type="component" value="Unassembled WGS sequence"/>
</dbReference>
<dbReference type="HOGENOM" id="CLU_154049_1_0_1"/>
<dbReference type="Pfam" id="PF15811">
    <property type="entry name" value="SVIP"/>
    <property type="match status" value="1"/>
</dbReference>
<keyword evidence="2" id="KW-0564">Palmitate</keyword>
<keyword evidence="6" id="KW-1185">Reference proteome</keyword>
<keyword evidence="1" id="KW-0519">Myristate</keyword>
<dbReference type="RefSeq" id="XP_022631006.1">
    <property type="nucleotide sequence ID" value="XM_022773743.1"/>
</dbReference>
<feature type="compositionally biased region" description="Polar residues" evidence="4">
    <location>
        <begin position="36"/>
        <end position="45"/>
    </location>
</feature>
<feature type="region of interest" description="Disordered" evidence="4">
    <location>
        <begin position="1"/>
        <end position="127"/>
    </location>
</feature>
<dbReference type="GeneID" id="34688371"/>
<proteinExistence type="predicted"/>
<organism evidence="5 6">
    <name type="scientific">Lachancea lanzarotensis</name>
    <dbReference type="NCBI Taxonomy" id="1245769"/>
    <lineage>
        <taxon>Eukaryota</taxon>
        <taxon>Fungi</taxon>
        <taxon>Dikarya</taxon>
        <taxon>Ascomycota</taxon>
        <taxon>Saccharomycotina</taxon>
        <taxon>Saccharomycetes</taxon>
        <taxon>Saccharomycetales</taxon>
        <taxon>Saccharomycetaceae</taxon>
        <taxon>Lachancea</taxon>
    </lineage>
</organism>
<dbReference type="EMBL" id="LN736372">
    <property type="protein sequence ID" value="CEP64804.1"/>
    <property type="molecule type" value="Genomic_DNA"/>
</dbReference>
<evidence type="ECO:0000256" key="4">
    <source>
        <dbReference type="SAM" id="MobiDB-lite"/>
    </source>
</evidence>
<evidence type="ECO:0000313" key="6">
    <source>
        <dbReference type="Proteomes" id="UP000054304"/>
    </source>
</evidence>
<feature type="compositionally biased region" description="Basic and acidic residues" evidence="4">
    <location>
        <begin position="79"/>
        <end position="127"/>
    </location>
</feature>
<sequence length="127" mass="14089">MGSCASKQPSTDVSNFDKPPSTQPTRKTQKTRVPQPKTSLTQKVSLKTEKPGVGKTLGTLGDDNKERSARSAAGIAATERLEKSQKHLKNGDLGKKLIQERSKTMNTHLKDNAESRRREREKPLTYD</sequence>
<evidence type="ECO:0000256" key="2">
    <source>
        <dbReference type="ARBA" id="ARBA00023139"/>
    </source>
</evidence>
<dbReference type="OrthoDB" id="4036141at2759"/>
<feature type="compositionally biased region" description="Polar residues" evidence="4">
    <location>
        <begin position="1"/>
        <end position="14"/>
    </location>
</feature>
<accession>A0A0C7NEM4</accession>
<protein>
    <submittedName>
        <fullName evidence="5">LALA0S13e03378g1_1</fullName>
    </submittedName>
</protein>
<reference evidence="5 6" key="1">
    <citation type="submission" date="2014-12" db="EMBL/GenBank/DDBJ databases">
        <authorList>
            <person name="Neuveglise Cecile"/>
        </authorList>
    </citation>
    <scope>NUCLEOTIDE SEQUENCE [LARGE SCALE GENOMIC DNA]</scope>
    <source>
        <strain evidence="5 6">CBS 12615</strain>
    </source>
</reference>
<evidence type="ECO:0000256" key="3">
    <source>
        <dbReference type="ARBA" id="ARBA00023288"/>
    </source>
</evidence>